<dbReference type="PANTHER" id="PTHR30024:SF42">
    <property type="entry name" value="ALIPHATIC SULFONATES-BINDING PROTEIN-RELATED"/>
    <property type="match status" value="1"/>
</dbReference>
<dbReference type="SMART" id="SM00062">
    <property type="entry name" value="PBPb"/>
    <property type="match status" value="1"/>
</dbReference>
<dbReference type="Pfam" id="PF09084">
    <property type="entry name" value="NMT1"/>
    <property type="match status" value="1"/>
</dbReference>
<evidence type="ECO:0000256" key="2">
    <source>
        <dbReference type="SAM" id="MobiDB-lite"/>
    </source>
</evidence>
<dbReference type="InterPro" id="IPR001638">
    <property type="entry name" value="Solute-binding_3/MltF_N"/>
</dbReference>
<name>A0A370B0T0_9ACTN</name>
<comment type="caution">
    <text evidence="4">The sequence shown here is derived from an EMBL/GenBank/DDBJ whole genome shotgun (WGS) entry which is preliminary data.</text>
</comment>
<dbReference type="InterPro" id="IPR015168">
    <property type="entry name" value="SsuA/THI5"/>
</dbReference>
<comment type="similarity">
    <text evidence="1">Belongs to the bacterial solute-binding protein SsuA/TauA family.</text>
</comment>
<gene>
    <name evidence="4" type="ORF">DVH02_25385</name>
</gene>
<keyword evidence="5" id="KW-1185">Reference proteome</keyword>
<dbReference type="PANTHER" id="PTHR30024">
    <property type="entry name" value="ALIPHATIC SULFONATES-BINDING PROTEIN-RELATED"/>
    <property type="match status" value="1"/>
</dbReference>
<evidence type="ECO:0000259" key="3">
    <source>
        <dbReference type="SMART" id="SM00062"/>
    </source>
</evidence>
<evidence type="ECO:0000256" key="1">
    <source>
        <dbReference type="ARBA" id="ARBA00010742"/>
    </source>
</evidence>
<sequence length="332" mass="35022">MFRPHRRERAAMPHSTRPSSGRVVTVGVHPHNPSLFVLRRLGVLEPMLARLGAVVEWVEYDDGRCTIDLFAEAEIDFGGTGSMPPVQAQSEGVEIVYVAVSDPRPGRVALVVPADSSIRTVADLRGRRVAMTDGSCHSELLASVLESVGIGYHDIVVLDGNADENRSAFESGEAEARVTGDPHVAEARRSGSLRVLAEAGAEIADRSVWWAGRAFAVAEPRLLETLVRALRVSDAWAARHPREAAGLFAAGVPGSPDAAAWETALRRGPWGLRPVSADVVAEQQTAADRYVRLGMIPAPVSIADAVLAPVPALLGSAGPVVTAASASAYGTG</sequence>
<dbReference type="SUPFAM" id="SSF53850">
    <property type="entry name" value="Periplasmic binding protein-like II"/>
    <property type="match status" value="1"/>
</dbReference>
<dbReference type="Proteomes" id="UP000253741">
    <property type="component" value="Unassembled WGS sequence"/>
</dbReference>
<dbReference type="EMBL" id="QQNA01000223">
    <property type="protein sequence ID" value="RDG35440.1"/>
    <property type="molecule type" value="Genomic_DNA"/>
</dbReference>
<feature type="domain" description="Solute-binding protein family 3/N-terminal" evidence="3">
    <location>
        <begin position="23"/>
        <end position="240"/>
    </location>
</feature>
<protein>
    <submittedName>
        <fullName evidence="4">Aliphatic sulfonates ABC transporter substrate-binding protein</fullName>
    </submittedName>
</protein>
<organism evidence="4 5">
    <name type="scientific">Streptomyces corynorhini</name>
    <dbReference type="NCBI Taxonomy" id="2282652"/>
    <lineage>
        <taxon>Bacteria</taxon>
        <taxon>Bacillati</taxon>
        <taxon>Actinomycetota</taxon>
        <taxon>Actinomycetes</taxon>
        <taxon>Kitasatosporales</taxon>
        <taxon>Streptomycetaceae</taxon>
        <taxon>Streptomyces</taxon>
    </lineage>
</organism>
<reference evidence="4 5" key="1">
    <citation type="submission" date="2018-07" db="EMBL/GenBank/DDBJ databases">
        <title>Streptomyces species from bats.</title>
        <authorList>
            <person name="Dunlap C."/>
        </authorList>
    </citation>
    <scope>NUCLEOTIDE SEQUENCE [LARGE SCALE GENOMIC DNA]</scope>
    <source>
        <strain evidence="4 5">AC230</strain>
    </source>
</reference>
<feature type="region of interest" description="Disordered" evidence="2">
    <location>
        <begin position="1"/>
        <end position="22"/>
    </location>
</feature>
<evidence type="ECO:0000313" key="5">
    <source>
        <dbReference type="Proteomes" id="UP000253741"/>
    </source>
</evidence>
<proteinExistence type="inferred from homology"/>
<dbReference type="Gene3D" id="3.40.190.10">
    <property type="entry name" value="Periplasmic binding protein-like II"/>
    <property type="match status" value="2"/>
</dbReference>
<dbReference type="AlphaFoldDB" id="A0A370B0T0"/>
<accession>A0A370B0T0</accession>
<evidence type="ECO:0000313" key="4">
    <source>
        <dbReference type="EMBL" id="RDG35440.1"/>
    </source>
</evidence>